<dbReference type="Proteomes" id="UP000193144">
    <property type="component" value="Unassembled WGS sequence"/>
</dbReference>
<keyword evidence="1" id="KW-0812">Transmembrane</keyword>
<dbReference type="PANTHER" id="PTHR35043:SF8">
    <property type="entry name" value="DUF4220 DOMAIN-CONTAINING PROTEIN"/>
    <property type="match status" value="1"/>
</dbReference>
<gene>
    <name evidence="2" type="ORF">BCR34DRAFT_578805</name>
</gene>
<comment type="caution">
    <text evidence="2">The sequence shown here is derived from an EMBL/GenBank/DDBJ whole genome shotgun (WGS) entry which is preliminary data.</text>
</comment>
<evidence type="ECO:0000313" key="3">
    <source>
        <dbReference type="Proteomes" id="UP000193144"/>
    </source>
</evidence>
<protein>
    <submittedName>
        <fullName evidence="2">Uncharacterized protein</fullName>
    </submittedName>
</protein>
<feature type="non-terminal residue" evidence="2">
    <location>
        <position position="213"/>
    </location>
</feature>
<keyword evidence="1" id="KW-0472">Membrane</keyword>
<dbReference type="PANTHER" id="PTHR35043">
    <property type="entry name" value="TRANSCRIPTION FACTOR DOMAIN-CONTAINING PROTEIN"/>
    <property type="match status" value="1"/>
</dbReference>
<proteinExistence type="predicted"/>
<accession>A0A1Y1YE01</accession>
<evidence type="ECO:0000256" key="1">
    <source>
        <dbReference type="SAM" id="Phobius"/>
    </source>
</evidence>
<feature type="transmembrane region" description="Helical" evidence="1">
    <location>
        <begin position="187"/>
        <end position="206"/>
    </location>
</feature>
<sequence>MKSTEIIVHGWKSSGSDRGTLDLVYDCFLTIFLCCWSSLHMNVPADHESKTTCIIRQVKWMIICILTPEILAYKAICEFGIARACREEMAKIPQLHGQGWALIHGFLLIMGGISLKTADGGSFRPSADHFLELVRSGEVEVSKLPTEEIEDKNKTSWIVKTLALAQILWFAAGELARAIQHLPVTTLELFTIAIIFCSIITYASWWHKPRDIQ</sequence>
<dbReference type="AlphaFoldDB" id="A0A1Y1YE01"/>
<dbReference type="EMBL" id="MCFA01000262">
    <property type="protein sequence ID" value="ORX96153.1"/>
    <property type="molecule type" value="Genomic_DNA"/>
</dbReference>
<name>A0A1Y1YE01_9PLEO</name>
<dbReference type="OrthoDB" id="3061561at2759"/>
<reference evidence="2 3" key="1">
    <citation type="submission" date="2016-07" db="EMBL/GenBank/DDBJ databases">
        <title>Pervasive Adenine N6-methylation of Active Genes in Fungi.</title>
        <authorList>
            <consortium name="DOE Joint Genome Institute"/>
            <person name="Mondo S.J."/>
            <person name="Dannebaum R.O."/>
            <person name="Kuo R.C."/>
            <person name="Labutti K."/>
            <person name="Haridas S."/>
            <person name="Kuo A."/>
            <person name="Salamov A."/>
            <person name="Ahrendt S.R."/>
            <person name="Lipzen A."/>
            <person name="Sullivan W."/>
            <person name="Andreopoulos W.B."/>
            <person name="Clum A."/>
            <person name="Lindquist E."/>
            <person name="Daum C."/>
            <person name="Ramamoorthy G.K."/>
            <person name="Gryganskyi A."/>
            <person name="Culley D."/>
            <person name="Magnuson J.K."/>
            <person name="James T.Y."/>
            <person name="O'Malley M.A."/>
            <person name="Stajich J.E."/>
            <person name="Spatafora J.W."/>
            <person name="Visel A."/>
            <person name="Grigoriev I.V."/>
        </authorList>
    </citation>
    <scope>NUCLEOTIDE SEQUENCE [LARGE SCALE GENOMIC DNA]</scope>
    <source>
        <strain evidence="2 3">CBS 115471</strain>
    </source>
</reference>
<keyword evidence="3" id="KW-1185">Reference proteome</keyword>
<keyword evidence="1" id="KW-1133">Transmembrane helix</keyword>
<evidence type="ECO:0000313" key="2">
    <source>
        <dbReference type="EMBL" id="ORX96153.1"/>
    </source>
</evidence>
<organism evidence="2 3">
    <name type="scientific">Clohesyomyces aquaticus</name>
    <dbReference type="NCBI Taxonomy" id="1231657"/>
    <lineage>
        <taxon>Eukaryota</taxon>
        <taxon>Fungi</taxon>
        <taxon>Dikarya</taxon>
        <taxon>Ascomycota</taxon>
        <taxon>Pezizomycotina</taxon>
        <taxon>Dothideomycetes</taxon>
        <taxon>Pleosporomycetidae</taxon>
        <taxon>Pleosporales</taxon>
        <taxon>Lindgomycetaceae</taxon>
        <taxon>Clohesyomyces</taxon>
    </lineage>
</organism>